<sequence length="62" mass="6555">MKPFSLSRAHMVAVPVGLSVALEVCPPPPPHADRRRARAAVTAEAVADVVVLLAMVVRFLPA</sequence>
<gene>
    <name evidence="1" type="ORF">GCM10010121_090740</name>
</gene>
<protein>
    <submittedName>
        <fullName evidence="1">Uncharacterized protein</fullName>
    </submittedName>
</protein>
<comment type="caution">
    <text evidence="1">The sequence shown here is derived from an EMBL/GenBank/DDBJ whole genome shotgun (WGS) entry which is preliminary data.</text>
</comment>
<dbReference type="EMBL" id="BMQA01000089">
    <property type="protein sequence ID" value="GGJ65881.1"/>
    <property type="molecule type" value="Genomic_DNA"/>
</dbReference>
<reference evidence="1" key="1">
    <citation type="journal article" date="2014" name="Int. J. Syst. Evol. Microbiol.">
        <title>Complete genome sequence of Corynebacterium casei LMG S-19264T (=DSM 44701T), isolated from a smear-ripened cheese.</title>
        <authorList>
            <consortium name="US DOE Joint Genome Institute (JGI-PGF)"/>
            <person name="Walter F."/>
            <person name="Albersmeier A."/>
            <person name="Kalinowski J."/>
            <person name="Ruckert C."/>
        </authorList>
    </citation>
    <scope>NUCLEOTIDE SEQUENCE</scope>
    <source>
        <strain evidence="1">JCM 3086</strain>
    </source>
</reference>
<accession>A0A917P7Z0</accession>
<name>A0A917P7Z0_9ACTN</name>
<dbReference type="Proteomes" id="UP000657574">
    <property type="component" value="Unassembled WGS sequence"/>
</dbReference>
<organism evidence="1 2">
    <name type="scientific">Streptomyces brasiliensis</name>
    <dbReference type="NCBI Taxonomy" id="1954"/>
    <lineage>
        <taxon>Bacteria</taxon>
        <taxon>Bacillati</taxon>
        <taxon>Actinomycetota</taxon>
        <taxon>Actinomycetes</taxon>
        <taxon>Kitasatosporales</taxon>
        <taxon>Streptomycetaceae</taxon>
        <taxon>Streptomyces</taxon>
    </lineage>
</organism>
<keyword evidence="2" id="KW-1185">Reference proteome</keyword>
<evidence type="ECO:0000313" key="1">
    <source>
        <dbReference type="EMBL" id="GGJ65881.1"/>
    </source>
</evidence>
<proteinExistence type="predicted"/>
<evidence type="ECO:0000313" key="2">
    <source>
        <dbReference type="Proteomes" id="UP000657574"/>
    </source>
</evidence>
<reference evidence="1" key="2">
    <citation type="submission" date="2020-09" db="EMBL/GenBank/DDBJ databases">
        <authorList>
            <person name="Sun Q."/>
            <person name="Ohkuma M."/>
        </authorList>
    </citation>
    <scope>NUCLEOTIDE SEQUENCE</scope>
    <source>
        <strain evidence="1">JCM 3086</strain>
    </source>
</reference>
<dbReference type="AlphaFoldDB" id="A0A917P7Z0"/>